<accession>A0ABT9A087</accession>
<reference evidence="1" key="1">
    <citation type="submission" date="2023-07" db="EMBL/GenBank/DDBJ databases">
        <authorList>
            <person name="Kim M.K."/>
        </authorList>
    </citation>
    <scope>NUCLEOTIDE SEQUENCE</scope>
    <source>
        <strain evidence="1">CA1-15</strain>
    </source>
</reference>
<dbReference type="Proteomes" id="UP001176468">
    <property type="component" value="Unassembled WGS sequence"/>
</dbReference>
<gene>
    <name evidence="1" type="ORF">Q5H94_12940</name>
</gene>
<name>A0ABT9A087_9SPHN</name>
<evidence type="ECO:0000313" key="1">
    <source>
        <dbReference type="EMBL" id="MDO7843234.1"/>
    </source>
</evidence>
<keyword evidence="2" id="KW-1185">Reference proteome</keyword>
<dbReference type="RefSeq" id="WP_304561687.1">
    <property type="nucleotide sequence ID" value="NZ_JAUQSZ010000008.1"/>
</dbReference>
<dbReference type="EMBL" id="JAUQSZ010000008">
    <property type="protein sequence ID" value="MDO7843234.1"/>
    <property type="molecule type" value="Genomic_DNA"/>
</dbReference>
<sequence>MPGFLLLMLADLPGSGLTTYQALTRAGPHCNQPSGDEVTVCGRRAADRYRVPLIERDPEKDVVPLERERLLARTTNCQEKRLFLTGCGMVGATVSTAGGLRAGGERPIAP</sequence>
<protein>
    <submittedName>
        <fullName evidence="1">Uncharacterized protein</fullName>
    </submittedName>
</protein>
<evidence type="ECO:0000313" key="2">
    <source>
        <dbReference type="Proteomes" id="UP001176468"/>
    </source>
</evidence>
<proteinExistence type="predicted"/>
<organism evidence="1 2">
    <name type="scientific">Sphingomonas immobilis</name>
    <dbReference type="NCBI Taxonomy" id="3063997"/>
    <lineage>
        <taxon>Bacteria</taxon>
        <taxon>Pseudomonadati</taxon>
        <taxon>Pseudomonadota</taxon>
        <taxon>Alphaproteobacteria</taxon>
        <taxon>Sphingomonadales</taxon>
        <taxon>Sphingomonadaceae</taxon>
        <taxon>Sphingomonas</taxon>
    </lineage>
</organism>
<comment type="caution">
    <text evidence="1">The sequence shown here is derived from an EMBL/GenBank/DDBJ whole genome shotgun (WGS) entry which is preliminary data.</text>
</comment>